<gene>
    <name evidence="23" type="ORF">CNMCM5623_005354</name>
</gene>
<dbReference type="InterPro" id="IPR018108">
    <property type="entry name" value="MCP_transmembrane"/>
</dbReference>
<comment type="subcellular location">
    <subcellularLocation>
        <location evidence="2">Membrane</location>
        <topology evidence="2">Multi-pass membrane protein</topology>
    </subcellularLocation>
</comment>
<evidence type="ECO:0000256" key="10">
    <source>
        <dbReference type="ARBA" id="ARBA00023136"/>
    </source>
</evidence>
<evidence type="ECO:0000256" key="6">
    <source>
        <dbReference type="ARBA" id="ARBA00022792"/>
    </source>
</evidence>
<dbReference type="InterPro" id="IPR017853">
    <property type="entry name" value="GH"/>
</dbReference>
<dbReference type="Gene3D" id="3.10.50.10">
    <property type="match status" value="1"/>
</dbReference>
<dbReference type="OrthoDB" id="76388at2759"/>
<dbReference type="InterPro" id="IPR001579">
    <property type="entry name" value="Glyco_hydro_18_chit_AS"/>
</dbReference>
<comment type="function">
    <text evidence="15">Major secreted chitinase involved in the degradation of chitin, a component of the cell walls of fungi and exoskeletal elements of some animals (including worms and arthropods). Plays a role in the morphogenesis and autolysis.</text>
</comment>
<keyword evidence="6" id="KW-0496">Mitochondrion</keyword>
<dbReference type="GO" id="GO:0006032">
    <property type="term" value="P:chitin catabolic process"/>
    <property type="evidence" value="ECO:0007669"/>
    <property type="project" value="UniProtKB-KW"/>
</dbReference>
<dbReference type="SMART" id="SM00636">
    <property type="entry name" value="Glyco_18"/>
    <property type="match status" value="1"/>
</dbReference>
<sequence length="749" mass="80802">MRFATSTIVKVALLLGSLCVDAAVMWNRDAGNTDLEARASSGYKSVIYFVNWAIYGRNHNPQDLPVQRLTHVLYAFANVRPETGEVYMTDSWADVEKHYPGDSWSDTGNNVYGCIKQLYLLKKQNRNLKVLLSIGGWTYSPNFAPAASTDAGRKNFAKTAVKLLQDLGFDGLDIDWEYPANDQQASDFVSLLKEVRAALDSYSAANAGGQHFLLTVASPAGPDKINVLHLKDMDQQLDFWNLMAYDYAGSFSALTGHQANVYNDTSNPLSTPFNTQTAIDLYRAGGVPANKIVLGMPLYGRSFASTDGLGKPYNGVGQGSWENGVWDYKALPQAGATEYVLPDIMASYSYDATNKYLISYDNPQVATMKSGYIKSLGLGGAMWWDSSSDKTGSGSLVTTVVNALGGAGAFEQSQNELSYPVSQYDNLRNVPLISTMSADASNKDVSIAAGIAAIGVELLTHPLDTLITRIQSPTYASTYQHVNGGTNPALYRGLYQGFGPTLITSIPASVAFFTIYETMKSTLQPNEGTQSSKTRELATYAISSAVADLVACAITNPAEVLKQNAQVVHSQSRDSHSPLLSTVRHFSRHPTKLWAGYTMLAASHLPGTSLTFLLYEYLKTDWFEVSQSSSDVRTHVKGSFYSGALASAVVSMLFVPVDVVKTRLRLAVGTPTYARLPLKADIRAIPPSVSAQQVSSANAMAVARGILVKEGIRGLFRGGALTCLAAGLGGGLFLGCYDGLKVYFGAKDI</sequence>
<dbReference type="InterPro" id="IPR011583">
    <property type="entry name" value="Chitinase_II/V-like_cat"/>
</dbReference>
<comment type="similarity">
    <text evidence="3">Belongs to the glycosyl hydrolase 18 family. Chitinase class V subfamily.</text>
</comment>
<keyword evidence="13 19" id="KW-0326">Glycosidase</keyword>
<dbReference type="AlphaFoldDB" id="A0A8H6QFZ4"/>
<evidence type="ECO:0000256" key="8">
    <source>
        <dbReference type="ARBA" id="ARBA00022989"/>
    </source>
</evidence>
<keyword evidence="8 20" id="KW-1133">Transmembrane helix</keyword>
<feature type="repeat" description="Solcar" evidence="18">
    <location>
        <begin position="441"/>
        <end position="522"/>
    </location>
</feature>
<dbReference type="CDD" id="cd06548">
    <property type="entry name" value="GH18_chitinase"/>
    <property type="match status" value="1"/>
</dbReference>
<dbReference type="SUPFAM" id="SSF51445">
    <property type="entry name" value="(Trans)glycosidases"/>
    <property type="match status" value="1"/>
</dbReference>
<evidence type="ECO:0000256" key="2">
    <source>
        <dbReference type="ARBA" id="ARBA00004141"/>
    </source>
</evidence>
<dbReference type="GO" id="GO:0005576">
    <property type="term" value="C:extracellular region"/>
    <property type="evidence" value="ECO:0007669"/>
    <property type="project" value="TreeGrafter"/>
</dbReference>
<dbReference type="EC" id="3.2.1.14" evidence="4"/>
<dbReference type="GO" id="GO:0008843">
    <property type="term" value="F:endochitinase activity"/>
    <property type="evidence" value="ECO:0007669"/>
    <property type="project" value="UniProtKB-EC"/>
</dbReference>
<evidence type="ECO:0000259" key="22">
    <source>
        <dbReference type="PROSITE" id="PS51910"/>
    </source>
</evidence>
<feature type="transmembrane region" description="Helical" evidence="20">
    <location>
        <begin position="638"/>
        <end position="657"/>
    </location>
</feature>
<keyword evidence="10 18" id="KW-0472">Membrane</keyword>
<evidence type="ECO:0000256" key="21">
    <source>
        <dbReference type="SAM" id="SignalP"/>
    </source>
</evidence>
<evidence type="ECO:0000313" key="24">
    <source>
        <dbReference type="Proteomes" id="UP000654922"/>
    </source>
</evidence>
<dbReference type="Gene3D" id="1.50.40.10">
    <property type="entry name" value="Mitochondrial carrier domain"/>
    <property type="match status" value="1"/>
</dbReference>
<keyword evidence="11" id="KW-0325">Glycoprotein</keyword>
<feature type="transmembrane region" description="Helical" evidence="20">
    <location>
        <begin position="594"/>
        <end position="618"/>
    </location>
</feature>
<dbReference type="PROSITE" id="PS51910">
    <property type="entry name" value="GH18_2"/>
    <property type="match status" value="1"/>
</dbReference>
<evidence type="ECO:0000256" key="5">
    <source>
        <dbReference type="ARBA" id="ARBA00022692"/>
    </source>
</evidence>
<dbReference type="Proteomes" id="UP000654922">
    <property type="component" value="Unassembled WGS sequence"/>
</dbReference>
<evidence type="ECO:0000256" key="17">
    <source>
        <dbReference type="ARBA" id="ARBA00079778"/>
    </source>
</evidence>
<evidence type="ECO:0000256" key="13">
    <source>
        <dbReference type="ARBA" id="ARBA00023295"/>
    </source>
</evidence>
<keyword evidence="21" id="KW-0732">Signal</keyword>
<evidence type="ECO:0000256" key="20">
    <source>
        <dbReference type="SAM" id="Phobius"/>
    </source>
</evidence>
<keyword evidence="6" id="KW-0999">Mitochondrion inner membrane</keyword>
<keyword evidence="14" id="KW-0624">Polysaccharide degradation</keyword>
<keyword evidence="9" id="KW-0146">Chitin degradation</keyword>
<accession>A0A8H6QFZ4</accession>
<evidence type="ECO:0000256" key="19">
    <source>
        <dbReference type="RuleBase" id="RU000489"/>
    </source>
</evidence>
<keyword evidence="12" id="KW-0119">Carbohydrate metabolism</keyword>
<evidence type="ECO:0000256" key="15">
    <source>
        <dbReference type="ARBA" id="ARBA00060166"/>
    </source>
</evidence>
<comment type="catalytic activity">
    <reaction evidence="1">
        <text>Random endo-hydrolysis of N-acetyl-beta-D-glucosaminide (1-&gt;4)-beta-linkages in chitin and chitodextrins.</text>
        <dbReference type="EC" id="3.2.1.14"/>
    </reaction>
</comment>
<organism evidence="23 24">
    <name type="scientific">Aspergillus felis</name>
    <dbReference type="NCBI Taxonomy" id="1287682"/>
    <lineage>
        <taxon>Eukaryota</taxon>
        <taxon>Fungi</taxon>
        <taxon>Dikarya</taxon>
        <taxon>Ascomycota</taxon>
        <taxon>Pezizomycotina</taxon>
        <taxon>Eurotiomycetes</taxon>
        <taxon>Eurotiomycetidae</taxon>
        <taxon>Eurotiales</taxon>
        <taxon>Aspergillaceae</taxon>
        <taxon>Aspergillus</taxon>
        <taxon>Aspergillus subgen. Fumigati</taxon>
    </lineage>
</organism>
<evidence type="ECO:0000256" key="9">
    <source>
        <dbReference type="ARBA" id="ARBA00023024"/>
    </source>
</evidence>
<dbReference type="Gene3D" id="3.20.20.80">
    <property type="entry name" value="Glycosidases"/>
    <property type="match status" value="1"/>
</dbReference>
<proteinExistence type="inferred from homology"/>
<dbReference type="PROSITE" id="PS50920">
    <property type="entry name" value="SOLCAR"/>
    <property type="match status" value="2"/>
</dbReference>
<evidence type="ECO:0000256" key="3">
    <source>
        <dbReference type="ARBA" id="ARBA00008682"/>
    </source>
</evidence>
<dbReference type="Pfam" id="PF00153">
    <property type="entry name" value="Mito_carr"/>
    <property type="match status" value="3"/>
</dbReference>
<evidence type="ECO:0000256" key="4">
    <source>
        <dbReference type="ARBA" id="ARBA00012729"/>
    </source>
</evidence>
<evidence type="ECO:0000256" key="14">
    <source>
        <dbReference type="ARBA" id="ARBA00023326"/>
    </source>
</evidence>
<dbReference type="InterPro" id="IPR029070">
    <property type="entry name" value="Chitinase_insertion_sf"/>
</dbReference>
<name>A0A8H6QFZ4_9EURO</name>
<feature type="domain" description="GH18" evidence="22">
    <location>
        <begin position="43"/>
        <end position="407"/>
    </location>
</feature>
<dbReference type="InterPro" id="IPR050314">
    <property type="entry name" value="Glycosyl_Hydrlase_18"/>
</dbReference>
<dbReference type="GO" id="GO:0008061">
    <property type="term" value="F:chitin binding"/>
    <property type="evidence" value="ECO:0007669"/>
    <property type="project" value="InterPro"/>
</dbReference>
<dbReference type="SUPFAM" id="SSF54556">
    <property type="entry name" value="Chitinase insertion domain"/>
    <property type="match status" value="1"/>
</dbReference>
<dbReference type="GO" id="GO:0016020">
    <property type="term" value="C:membrane"/>
    <property type="evidence" value="ECO:0007669"/>
    <property type="project" value="UniProtKB-SubCell"/>
</dbReference>
<comment type="caution">
    <text evidence="23">The sequence shown here is derived from an EMBL/GenBank/DDBJ whole genome shotgun (WGS) entry which is preliminary data.</text>
</comment>
<evidence type="ECO:0000256" key="12">
    <source>
        <dbReference type="ARBA" id="ARBA00023277"/>
    </source>
</evidence>
<reference evidence="23" key="1">
    <citation type="submission" date="2020-06" db="EMBL/GenBank/DDBJ databases">
        <title>Draft genome sequences of strains closely related to Aspergillus parafelis and Aspergillus hiratsukae.</title>
        <authorList>
            <person name="Dos Santos R.A.C."/>
            <person name="Rivero-Menendez O."/>
            <person name="Steenwyk J.L."/>
            <person name="Mead M.E."/>
            <person name="Goldman G.H."/>
            <person name="Alastruey-Izquierdo A."/>
            <person name="Rokas A."/>
        </authorList>
    </citation>
    <scope>NUCLEOTIDE SEQUENCE</scope>
    <source>
        <strain evidence="23">CNM-CM5623</strain>
    </source>
</reference>
<dbReference type="PROSITE" id="PS01095">
    <property type="entry name" value="GH18_1"/>
    <property type="match status" value="1"/>
</dbReference>
<dbReference type="InterPro" id="IPR023395">
    <property type="entry name" value="MCP_dom_sf"/>
</dbReference>
<evidence type="ECO:0000256" key="11">
    <source>
        <dbReference type="ARBA" id="ARBA00023180"/>
    </source>
</evidence>
<dbReference type="EMBL" id="JACBAE010001100">
    <property type="protein sequence ID" value="KAF7173131.1"/>
    <property type="molecule type" value="Genomic_DNA"/>
</dbReference>
<evidence type="ECO:0000256" key="1">
    <source>
        <dbReference type="ARBA" id="ARBA00000822"/>
    </source>
</evidence>
<keyword evidence="5 18" id="KW-0812">Transmembrane</keyword>
<dbReference type="InterPro" id="IPR001223">
    <property type="entry name" value="Glyco_hydro18_cat"/>
</dbReference>
<evidence type="ECO:0000313" key="23">
    <source>
        <dbReference type="EMBL" id="KAF7173131.1"/>
    </source>
</evidence>
<protein>
    <recommendedName>
        <fullName evidence="16">Endochitinase B1</fullName>
        <ecNumber evidence="4">3.2.1.14</ecNumber>
    </recommendedName>
    <alternativeName>
        <fullName evidence="17">Chitinase B1</fullName>
    </alternativeName>
</protein>
<feature type="repeat" description="Solcar" evidence="18">
    <location>
        <begin position="634"/>
        <end position="743"/>
    </location>
</feature>
<feature type="transmembrane region" description="Helical" evidence="20">
    <location>
        <begin position="497"/>
        <end position="516"/>
    </location>
</feature>
<evidence type="ECO:0000256" key="16">
    <source>
        <dbReference type="ARBA" id="ARBA00070968"/>
    </source>
</evidence>
<dbReference type="SUPFAM" id="SSF103506">
    <property type="entry name" value="Mitochondrial carrier"/>
    <property type="match status" value="1"/>
</dbReference>
<dbReference type="FunFam" id="3.10.50.10:FF:000005">
    <property type="entry name" value="Endochitinase B1"/>
    <property type="match status" value="1"/>
</dbReference>
<evidence type="ECO:0000256" key="18">
    <source>
        <dbReference type="PROSITE-ProRule" id="PRU00282"/>
    </source>
</evidence>
<feature type="transmembrane region" description="Helical" evidence="20">
    <location>
        <begin position="714"/>
        <end position="734"/>
    </location>
</feature>
<dbReference type="PANTHER" id="PTHR11177">
    <property type="entry name" value="CHITINASE"/>
    <property type="match status" value="1"/>
</dbReference>
<feature type="chain" id="PRO_5034634850" description="Endochitinase B1" evidence="21">
    <location>
        <begin position="23"/>
        <end position="749"/>
    </location>
</feature>
<keyword evidence="7 19" id="KW-0378">Hydrolase</keyword>
<evidence type="ECO:0000256" key="7">
    <source>
        <dbReference type="ARBA" id="ARBA00022801"/>
    </source>
</evidence>
<dbReference type="FunFam" id="3.20.20.80:FF:000095">
    <property type="entry name" value="Endochitinase B1"/>
    <property type="match status" value="1"/>
</dbReference>
<dbReference type="GO" id="GO:0000272">
    <property type="term" value="P:polysaccharide catabolic process"/>
    <property type="evidence" value="ECO:0007669"/>
    <property type="project" value="UniProtKB-KW"/>
</dbReference>
<feature type="signal peptide" evidence="21">
    <location>
        <begin position="1"/>
        <end position="22"/>
    </location>
</feature>
<dbReference type="PANTHER" id="PTHR11177:SF317">
    <property type="entry name" value="CHITINASE 12-RELATED"/>
    <property type="match status" value="1"/>
</dbReference>
<dbReference type="Pfam" id="PF00704">
    <property type="entry name" value="Glyco_hydro_18"/>
    <property type="match status" value="1"/>
</dbReference>